<keyword evidence="3" id="KW-1185">Reference proteome</keyword>
<organism evidence="2 3">
    <name type="scientific">Lasiosphaeria ovina</name>
    <dbReference type="NCBI Taxonomy" id="92902"/>
    <lineage>
        <taxon>Eukaryota</taxon>
        <taxon>Fungi</taxon>
        <taxon>Dikarya</taxon>
        <taxon>Ascomycota</taxon>
        <taxon>Pezizomycotina</taxon>
        <taxon>Sordariomycetes</taxon>
        <taxon>Sordariomycetidae</taxon>
        <taxon>Sordariales</taxon>
        <taxon>Lasiosphaeriaceae</taxon>
        <taxon>Lasiosphaeria</taxon>
    </lineage>
</organism>
<dbReference type="AlphaFoldDB" id="A0AAE0JTL2"/>
<protein>
    <recommendedName>
        <fullName evidence="1">F-box domain-containing protein</fullName>
    </recommendedName>
</protein>
<proteinExistence type="predicted"/>
<name>A0AAE0JTL2_9PEZI</name>
<accession>A0AAE0JTL2</accession>
<sequence>MGRFEDLPYDLRCGIVKKLDPITFLRMSMTSSKLYTLLKPKPSHHLEALLALELVPEYGGIVPRFRARDNRVSPPFESEEWRTNKYACSGCLDLLPHYMFDHRSILGLEYRKPPPGSREAKTATSWQPSDRLLQSAALAKREGQRGWRKRYHLAVTGRHLRYRRQFGNRLQPPRHDDALAAEAEKVLCGILRYKRLCLECKRQAGRLPEALNRGTPENPLIHVRTVEYPDSFDRLYPGFLAPLPLEEWPTQRSVNRVESGGNKPKLTPFPLLMAPCPVCGTWKEFADFRHSDISLDIHDVQSSWRQWSSQGAILCHHCLRRRIGTDRFRRRIVKQAVKHLLTRIPGVIWDMTWGWLVLHGWFYGLGVTRRNGRVEVIRPWDKPFDNDDVEDFNDLRRRHDIFKRFVYEELQVNHPEVFERATREKWVKNWIDDFGKLVSIYFDYKGAICEMVNNPGRLEKAVLDPKAIESIFSPSVEYAAFPLDQL</sequence>
<dbReference type="Pfam" id="PF00646">
    <property type="entry name" value="F-box"/>
    <property type="match status" value="1"/>
</dbReference>
<reference evidence="2" key="2">
    <citation type="submission" date="2023-06" db="EMBL/GenBank/DDBJ databases">
        <authorList>
            <consortium name="Lawrence Berkeley National Laboratory"/>
            <person name="Haridas S."/>
            <person name="Hensen N."/>
            <person name="Bonometti L."/>
            <person name="Westerberg I."/>
            <person name="Brannstrom I.O."/>
            <person name="Guillou S."/>
            <person name="Cros-Aarteil S."/>
            <person name="Calhoun S."/>
            <person name="Kuo A."/>
            <person name="Mondo S."/>
            <person name="Pangilinan J."/>
            <person name="Riley R."/>
            <person name="Labutti K."/>
            <person name="Andreopoulos B."/>
            <person name="Lipzen A."/>
            <person name="Chen C."/>
            <person name="Yanf M."/>
            <person name="Daum C."/>
            <person name="Ng V."/>
            <person name="Clum A."/>
            <person name="Steindorff A."/>
            <person name="Ohm R."/>
            <person name="Martin F."/>
            <person name="Silar P."/>
            <person name="Natvig D."/>
            <person name="Lalanne C."/>
            <person name="Gautier V."/>
            <person name="Ament-Velasquez S.L."/>
            <person name="Kruys A."/>
            <person name="Hutchinson M.I."/>
            <person name="Powell A.J."/>
            <person name="Barry K."/>
            <person name="Miller A.N."/>
            <person name="Grigoriev I.V."/>
            <person name="Debuchy R."/>
            <person name="Gladieux P."/>
            <person name="Thoren M.H."/>
            <person name="Johannesson H."/>
        </authorList>
    </citation>
    <scope>NUCLEOTIDE SEQUENCE</scope>
    <source>
        <strain evidence="2">CBS 958.72</strain>
    </source>
</reference>
<evidence type="ECO:0000313" key="2">
    <source>
        <dbReference type="EMBL" id="KAK3361503.1"/>
    </source>
</evidence>
<feature type="domain" description="F-box" evidence="1">
    <location>
        <begin position="4"/>
        <end position="42"/>
    </location>
</feature>
<dbReference type="Proteomes" id="UP001287356">
    <property type="component" value="Unassembled WGS sequence"/>
</dbReference>
<evidence type="ECO:0000313" key="3">
    <source>
        <dbReference type="Proteomes" id="UP001287356"/>
    </source>
</evidence>
<comment type="caution">
    <text evidence="2">The sequence shown here is derived from an EMBL/GenBank/DDBJ whole genome shotgun (WGS) entry which is preliminary data.</text>
</comment>
<evidence type="ECO:0000259" key="1">
    <source>
        <dbReference type="Pfam" id="PF00646"/>
    </source>
</evidence>
<gene>
    <name evidence="2" type="ORF">B0T24DRAFT_585168</name>
</gene>
<dbReference type="EMBL" id="JAULSN010000011">
    <property type="protein sequence ID" value="KAK3361503.1"/>
    <property type="molecule type" value="Genomic_DNA"/>
</dbReference>
<dbReference type="InterPro" id="IPR001810">
    <property type="entry name" value="F-box_dom"/>
</dbReference>
<reference evidence="2" key="1">
    <citation type="journal article" date="2023" name="Mol. Phylogenet. Evol.">
        <title>Genome-scale phylogeny and comparative genomics of the fungal order Sordariales.</title>
        <authorList>
            <person name="Hensen N."/>
            <person name="Bonometti L."/>
            <person name="Westerberg I."/>
            <person name="Brannstrom I.O."/>
            <person name="Guillou S."/>
            <person name="Cros-Aarteil S."/>
            <person name="Calhoun S."/>
            <person name="Haridas S."/>
            <person name="Kuo A."/>
            <person name="Mondo S."/>
            <person name="Pangilinan J."/>
            <person name="Riley R."/>
            <person name="LaButti K."/>
            <person name="Andreopoulos B."/>
            <person name="Lipzen A."/>
            <person name="Chen C."/>
            <person name="Yan M."/>
            <person name="Daum C."/>
            <person name="Ng V."/>
            <person name="Clum A."/>
            <person name="Steindorff A."/>
            <person name="Ohm R.A."/>
            <person name="Martin F."/>
            <person name="Silar P."/>
            <person name="Natvig D.O."/>
            <person name="Lalanne C."/>
            <person name="Gautier V."/>
            <person name="Ament-Velasquez S.L."/>
            <person name="Kruys A."/>
            <person name="Hutchinson M.I."/>
            <person name="Powell A.J."/>
            <person name="Barry K."/>
            <person name="Miller A.N."/>
            <person name="Grigoriev I.V."/>
            <person name="Debuchy R."/>
            <person name="Gladieux P."/>
            <person name="Hiltunen Thoren M."/>
            <person name="Johannesson H."/>
        </authorList>
    </citation>
    <scope>NUCLEOTIDE SEQUENCE</scope>
    <source>
        <strain evidence="2">CBS 958.72</strain>
    </source>
</reference>